<dbReference type="PANTHER" id="PTHR42759">
    <property type="entry name" value="MOXR FAMILY PROTEIN"/>
    <property type="match status" value="1"/>
</dbReference>
<proteinExistence type="inferred from homology"/>
<dbReference type="EC" id="3.6.3.-" evidence="6"/>
<gene>
    <name evidence="6" type="ORF">J2W91_005158</name>
</gene>
<keyword evidence="6" id="KW-0378">Hydrolase</keyword>
<feature type="domain" description="ChlI/MoxR AAA lid" evidence="5">
    <location>
        <begin position="233"/>
        <end position="305"/>
    </location>
</feature>
<dbReference type="EMBL" id="JAVDTR010000019">
    <property type="protein sequence ID" value="MDR6726636.1"/>
    <property type="molecule type" value="Genomic_DNA"/>
</dbReference>
<evidence type="ECO:0000313" key="7">
    <source>
        <dbReference type="Proteomes" id="UP001254832"/>
    </source>
</evidence>
<evidence type="ECO:0000259" key="4">
    <source>
        <dbReference type="Pfam" id="PF07726"/>
    </source>
</evidence>
<dbReference type="FunFam" id="3.40.50.300:FF:000640">
    <property type="entry name" value="MoxR family ATPase"/>
    <property type="match status" value="1"/>
</dbReference>
<dbReference type="Gene3D" id="1.10.8.80">
    <property type="entry name" value="Magnesium chelatase subunit I, C-Terminal domain"/>
    <property type="match status" value="1"/>
</dbReference>
<dbReference type="AlphaFoldDB" id="A0AAP5LPU1"/>
<dbReference type="InterPro" id="IPR027417">
    <property type="entry name" value="P-loop_NTPase"/>
</dbReference>
<evidence type="ECO:0000256" key="3">
    <source>
        <dbReference type="ARBA" id="ARBA00061607"/>
    </source>
</evidence>
<dbReference type="PANTHER" id="PTHR42759:SF5">
    <property type="entry name" value="METHANOL DEHYDROGENASE REGULATOR"/>
    <property type="match status" value="1"/>
</dbReference>
<accession>A0AAP5LPU1</accession>
<protein>
    <submittedName>
        <fullName evidence="6">MoxR-like ATPase</fullName>
        <ecNumber evidence="6">3.6.3.-</ecNumber>
    </submittedName>
</protein>
<dbReference type="InterPro" id="IPR041628">
    <property type="entry name" value="ChlI/MoxR_AAA_lid"/>
</dbReference>
<dbReference type="Pfam" id="PF17863">
    <property type="entry name" value="AAA_lid_2"/>
    <property type="match status" value="1"/>
</dbReference>
<dbReference type="CDD" id="cd00009">
    <property type="entry name" value="AAA"/>
    <property type="match status" value="1"/>
</dbReference>
<evidence type="ECO:0000313" key="6">
    <source>
        <dbReference type="EMBL" id="MDR6726636.1"/>
    </source>
</evidence>
<dbReference type="RefSeq" id="WP_310145116.1">
    <property type="nucleotide sequence ID" value="NZ_JAVDTR010000019.1"/>
</dbReference>
<keyword evidence="1" id="KW-0547">Nucleotide-binding</keyword>
<dbReference type="PIRSF" id="PIRSF002849">
    <property type="entry name" value="AAA_ATPase_chaperone_MoxR_prd"/>
    <property type="match status" value="1"/>
</dbReference>
<feature type="domain" description="ATPase AAA-3" evidence="4">
    <location>
        <begin position="40"/>
        <end position="170"/>
    </location>
</feature>
<dbReference type="SUPFAM" id="SSF52540">
    <property type="entry name" value="P-loop containing nucleoside triphosphate hydrolases"/>
    <property type="match status" value="1"/>
</dbReference>
<evidence type="ECO:0000256" key="2">
    <source>
        <dbReference type="ARBA" id="ARBA00022840"/>
    </source>
</evidence>
<evidence type="ECO:0000256" key="1">
    <source>
        <dbReference type="ARBA" id="ARBA00022741"/>
    </source>
</evidence>
<keyword evidence="2" id="KW-0067">ATP-binding</keyword>
<dbReference type="Pfam" id="PF07726">
    <property type="entry name" value="AAA_3"/>
    <property type="match status" value="1"/>
</dbReference>
<dbReference type="InterPro" id="IPR050764">
    <property type="entry name" value="CbbQ/NirQ/NorQ/GpvN"/>
</dbReference>
<dbReference type="InterPro" id="IPR011703">
    <property type="entry name" value="ATPase_AAA-3"/>
</dbReference>
<reference evidence="6" key="1">
    <citation type="submission" date="2023-07" db="EMBL/GenBank/DDBJ databases">
        <title>Sorghum-associated microbial communities from plants grown in Nebraska, USA.</title>
        <authorList>
            <person name="Schachtman D."/>
        </authorList>
    </citation>
    <scope>NUCLEOTIDE SEQUENCE</scope>
    <source>
        <strain evidence="6">BE80</strain>
    </source>
</reference>
<organism evidence="6 7">
    <name type="scientific">Paenibacillus amylolyticus</name>
    <dbReference type="NCBI Taxonomy" id="1451"/>
    <lineage>
        <taxon>Bacteria</taxon>
        <taxon>Bacillati</taxon>
        <taxon>Bacillota</taxon>
        <taxon>Bacilli</taxon>
        <taxon>Bacillales</taxon>
        <taxon>Paenibacillaceae</taxon>
        <taxon>Paenibacillus</taxon>
    </lineage>
</organism>
<evidence type="ECO:0000259" key="5">
    <source>
        <dbReference type="Pfam" id="PF17863"/>
    </source>
</evidence>
<dbReference type="GO" id="GO:0016887">
    <property type="term" value="F:ATP hydrolysis activity"/>
    <property type="evidence" value="ECO:0007669"/>
    <property type="project" value="InterPro"/>
</dbReference>
<comment type="similarity">
    <text evidence="3">Belongs to the MoxR family.</text>
</comment>
<dbReference type="GO" id="GO:0005524">
    <property type="term" value="F:ATP binding"/>
    <property type="evidence" value="ECO:0007669"/>
    <property type="project" value="UniProtKB-KW"/>
</dbReference>
<dbReference type="Gene3D" id="3.40.50.300">
    <property type="entry name" value="P-loop containing nucleotide triphosphate hydrolases"/>
    <property type="match status" value="1"/>
</dbReference>
<comment type="caution">
    <text evidence="6">The sequence shown here is derived from an EMBL/GenBank/DDBJ whole genome shotgun (WGS) entry which is preliminary data.</text>
</comment>
<sequence length="322" mass="36016">MDIQGMEQMNRQLLNHVGQVIVGKENTMELVLTAIIASGHVLLEDVPGTGKTMLAKSVAASLDCTFQRIQFTPDLLPSDLTGIHFFNQKTGDFEFRPGPLFANLVLADEINRATPRTQSSLLECMEERQISIDGSTRQLEHPFIVIATQNPIDNQGTFPLPEAQMDRFMMKIRMGYPTKGESVEILRRTVASRSVADLSSIITREQLLEAQQTYKSVQIDEDLLTYIIQLIEETRKHPELSLGVSPRGAQALLKASQAWAALHGRDYVLPDDIKGLAEPVLAHRLVFRNRMRQQEGMAERIIQDILNNVQVPTENMTAGSGR</sequence>
<dbReference type="Proteomes" id="UP001254832">
    <property type="component" value="Unassembled WGS sequence"/>
</dbReference>
<name>A0AAP5LPU1_PAEAM</name>